<dbReference type="SUPFAM" id="SSF82153">
    <property type="entry name" value="FAS1 domain"/>
    <property type="match status" value="1"/>
</dbReference>
<sequence length="192" mass="19554">MKRSIFAAAALLILNVTASRVFAQTTPTTTTTTDTTKKVAQDTAKVESATDVVGALASNADYSDALTAVKAAKLDSTLKTGGPYTIFAPHNNALSPAKVDSLSKDPAKLATILKGHVVNGKYGKKEIIAALKAGKGKATVTTIDGQTLTLSLAGSKLQITNAAGSSAQVTLFDLIGANGIVNGINGVLLPTK</sequence>
<dbReference type="RefSeq" id="WP_078347169.1">
    <property type="nucleotide sequence ID" value="NZ_MBTF01000004.1"/>
</dbReference>
<evidence type="ECO:0000313" key="3">
    <source>
        <dbReference type="EMBL" id="OOQ60848.1"/>
    </source>
</evidence>
<evidence type="ECO:0000256" key="1">
    <source>
        <dbReference type="SAM" id="SignalP"/>
    </source>
</evidence>
<gene>
    <name evidence="3" type="ORF">BC343_23055</name>
</gene>
<dbReference type="InterPro" id="IPR000782">
    <property type="entry name" value="FAS1_domain"/>
</dbReference>
<dbReference type="OrthoDB" id="1144324at2"/>
<keyword evidence="1" id="KW-0732">Signal</keyword>
<dbReference type="InterPro" id="IPR050904">
    <property type="entry name" value="Adhesion/Biosynth-related"/>
</dbReference>
<comment type="caution">
    <text evidence="3">The sequence shown here is derived from an EMBL/GenBank/DDBJ whole genome shotgun (WGS) entry which is preliminary data.</text>
</comment>
<organism evidence="3 4">
    <name type="scientific">Mucilaginibacter pedocola</name>
    <dbReference type="NCBI Taxonomy" id="1792845"/>
    <lineage>
        <taxon>Bacteria</taxon>
        <taxon>Pseudomonadati</taxon>
        <taxon>Bacteroidota</taxon>
        <taxon>Sphingobacteriia</taxon>
        <taxon>Sphingobacteriales</taxon>
        <taxon>Sphingobacteriaceae</taxon>
        <taxon>Mucilaginibacter</taxon>
    </lineage>
</organism>
<feature type="chain" id="PRO_5013204694" description="FAS1 domain-containing protein" evidence="1">
    <location>
        <begin position="24"/>
        <end position="192"/>
    </location>
</feature>
<accession>A0A1S9PJS9</accession>
<protein>
    <recommendedName>
        <fullName evidence="2">FAS1 domain-containing protein</fullName>
    </recommendedName>
</protein>
<evidence type="ECO:0000313" key="4">
    <source>
        <dbReference type="Proteomes" id="UP000189739"/>
    </source>
</evidence>
<dbReference type="AlphaFoldDB" id="A0A1S9PJS9"/>
<feature type="signal peptide" evidence="1">
    <location>
        <begin position="1"/>
        <end position="23"/>
    </location>
</feature>
<dbReference type="PROSITE" id="PS50213">
    <property type="entry name" value="FAS1"/>
    <property type="match status" value="1"/>
</dbReference>
<dbReference type="Proteomes" id="UP000189739">
    <property type="component" value="Unassembled WGS sequence"/>
</dbReference>
<feature type="domain" description="FAS1" evidence="2">
    <location>
        <begin position="49"/>
        <end position="188"/>
    </location>
</feature>
<dbReference type="InterPro" id="IPR036378">
    <property type="entry name" value="FAS1_dom_sf"/>
</dbReference>
<reference evidence="3 4" key="1">
    <citation type="submission" date="2016-07" db="EMBL/GenBank/DDBJ databases">
        <title>Genomic analysis of zinc-resistant bacterium Mucilaginibacter pedocola TBZ30.</title>
        <authorList>
            <person name="Huang J."/>
            <person name="Tang J."/>
        </authorList>
    </citation>
    <scope>NUCLEOTIDE SEQUENCE [LARGE SCALE GENOMIC DNA]</scope>
    <source>
        <strain evidence="3 4">TBZ30</strain>
    </source>
</reference>
<dbReference type="STRING" id="1792845.BC343_23055"/>
<dbReference type="PANTHER" id="PTHR10900">
    <property type="entry name" value="PERIOSTIN-RELATED"/>
    <property type="match status" value="1"/>
</dbReference>
<dbReference type="SMART" id="SM00554">
    <property type="entry name" value="FAS1"/>
    <property type="match status" value="1"/>
</dbReference>
<dbReference type="Pfam" id="PF02469">
    <property type="entry name" value="Fasciclin"/>
    <property type="match status" value="1"/>
</dbReference>
<dbReference type="EMBL" id="MBTF01000004">
    <property type="protein sequence ID" value="OOQ60848.1"/>
    <property type="molecule type" value="Genomic_DNA"/>
</dbReference>
<name>A0A1S9PJS9_9SPHI</name>
<evidence type="ECO:0000259" key="2">
    <source>
        <dbReference type="PROSITE" id="PS50213"/>
    </source>
</evidence>
<keyword evidence="4" id="KW-1185">Reference proteome</keyword>
<dbReference type="Gene3D" id="2.30.180.10">
    <property type="entry name" value="FAS1 domain"/>
    <property type="match status" value="1"/>
</dbReference>
<proteinExistence type="predicted"/>